<protein>
    <submittedName>
        <fullName evidence="2">Uncharacterized protein</fullName>
    </submittedName>
</protein>
<comment type="caution">
    <text evidence="2">The sequence shown here is derived from an EMBL/GenBank/DDBJ whole genome shotgun (WGS) entry which is preliminary data.</text>
</comment>
<dbReference type="EMBL" id="JBEPMU010000002">
    <property type="protein sequence ID" value="MET3651720.1"/>
    <property type="molecule type" value="Genomic_DNA"/>
</dbReference>
<accession>A0ABV2JSA6</accession>
<gene>
    <name evidence="2" type="ORF">ABIC75_001442</name>
</gene>
<feature type="compositionally biased region" description="Basic and acidic residues" evidence="1">
    <location>
        <begin position="55"/>
        <end position="79"/>
    </location>
</feature>
<feature type="region of interest" description="Disordered" evidence="1">
    <location>
        <begin position="43"/>
        <end position="99"/>
    </location>
</feature>
<feature type="region of interest" description="Disordered" evidence="1">
    <location>
        <begin position="182"/>
        <end position="207"/>
    </location>
</feature>
<keyword evidence="3" id="KW-1185">Reference proteome</keyword>
<feature type="compositionally biased region" description="Basic residues" evidence="1">
    <location>
        <begin position="192"/>
        <end position="201"/>
    </location>
</feature>
<proteinExistence type="predicted"/>
<evidence type="ECO:0000256" key="1">
    <source>
        <dbReference type="SAM" id="MobiDB-lite"/>
    </source>
</evidence>
<sequence>MTRLPSFGRKVRGRVTGFFDRTSMSCRKTGRIHAATLRAFLHPPAAVIRGPRRAKSQEPRAKSQEQRAKSKEQRAKREVGMLSRAPAPSPQPSPARGEGEVRCIADQLKKRSQSKGRCEARLRLKSSAIRARCAVLRSARCGASHGCPATTILKRSGLSQHDAASLCSEGHFLWVTFLLGQQKKSDSSGGSRSKRPPRRRPDRGSAA</sequence>
<reference evidence="2 3" key="1">
    <citation type="submission" date="2024-06" db="EMBL/GenBank/DDBJ databases">
        <title>Sorghum-associated microbial communities from plants grown in Nebraska, USA.</title>
        <authorList>
            <person name="Schachtman D."/>
        </authorList>
    </citation>
    <scope>NUCLEOTIDE SEQUENCE [LARGE SCALE GENOMIC DNA]</scope>
    <source>
        <strain evidence="2 3">1073</strain>
    </source>
</reference>
<evidence type="ECO:0000313" key="3">
    <source>
        <dbReference type="Proteomes" id="UP001549184"/>
    </source>
</evidence>
<organism evidence="2 3">
    <name type="scientific">Dyella japonica</name>
    <dbReference type="NCBI Taxonomy" id="231455"/>
    <lineage>
        <taxon>Bacteria</taxon>
        <taxon>Pseudomonadati</taxon>
        <taxon>Pseudomonadota</taxon>
        <taxon>Gammaproteobacteria</taxon>
        <taxon>Lysobacterales</taxon>
        <taxon>Rhodanobacteraceae</taxon>
        <taxon>Dyella</taxon>
    </lineage>
</organism>
<evidence type="ECO:0000313" key="2">
    <source>
        <dbReference type="EMBL" id="MET3651720.1"/>
    </source>
</evidence>
<dbReference type="Proteomes" id="UP001549184">
    <property type="component" value="Unassembled WGS sequence"/>
</dbReference>
<name>A0ABV2JSA6_9GAMM</name>